<feature type="transmembrane region" description="Helical" evidence="1">
    <location>
        <begin position="936"/>
        <end position="958"/>
    </location>
</feature>
<keyword evidence="1" id="KW-1133">Transmembrane helix</keyword>
<protein>
    <recommendedName>
        <fullName evidence="5">Conjugal transfer protein TraG</fullName>
    </recommendedName>
</protein>
<evidence type="ECO:0000313" key="4">
    <source>
        <dbReference type="Proteomes" id="UP000516656"/>
    </source>
</evidence>
<dbReference type="AlphaFoldDB" id="A0A7L8A0N7"/>
<evidence type="ECO:0000256" key="1">
    <source>
        <dbReference type="SAM" id="Phobius"/>
    </source>
</evidence>
<name>A0A7L8A0N7_PHODP</name>
<keyword evidence="1" id="KW-0812">Transmembrane</keyword>
<feature type="chain" id="PRO_5032336704" description="Conjugal transfer protein TraG" evidence="2">
    <location>
        <begin position="29"/>
        <end position="1050"/>
    </location>
</feature>
<keyword evidence="2" id="KW-0732">Signal</keyword>
<proteinExistence type="predicted"/>
<gene>
    <name evidence="3" type="ORF">IC627_09570</name>
</gene>
<dbReference type="EMBL" id="CP061854">
    <property type="protein sequence ID" value="QOD55592.1"/>
    <property type="molecule type" value="Genomic_DNA"/>
</dbReference>
<sequence length="1050" mass="116844">MINKINLKNIFCYLFVIFVLSFSSMSFANYDVNSKGEECRTASQYSKELGNQSSVVWKESCDLYLQQFDKAFVSVTKFFLDKSDIEKSREFLSSKGLNVDVVIDYYDEKNFIKEVLLVIAYAIAFILPVYLTAIVVASFSTNFSMGQVLGIIIPFVILLSIGLSSTTLHVKVFYYTFSTINYFHDRVADVGSVVEDANTNAAALRSSEELSDQNDKMVSFLLEQTIQEENTKKFIYSNSFANKKAEYDPNGSIMNLKNPTIDEKLSIVKQCTDRNRVEVDTDIVIFIPTVDELLDGELGVNLAHEGMFMYGGETDEWECENSDFGKEDGLISSVKISTANVIKNFALNTNVQNMANNTNVVDDFAGLFNDLVKYLIQKADVADIDGSNSARMIESEFAFAKNASVEARKSNVSRKSTKSYKQLVSAIQRTMENALSYEKNDNLTVDEADAFRIIQAGQFKFSKLFGHPLGQDEITYEDLNGMYYLKPYIVDIVNNRNAYLCSQRLSDIEFVNYVKYAVDFNAATGEQANKLKSFGARGDLDCFVVNEDNTLTAVGNPNQKDEYKEKVDDGVNALALWLEAHDEAALNIINSNKSNHDDQILELINTYKPNPYDLRAFKIAQIDMYSGLSKTSNIQENVMTFNYVNSDNKTNEPSYYFNFSRFTDDDLDDEEKERRAVSFGLKKYDYSEYLISTNRESSKNFAEVNESWFEQFSPTGIAKRIFNDFSLCPIKDKNGDCKTSLTQQAHLGSLAALEVTSDIAVMRATLSGITAMCMAGDGANFDPKALVAGPVALIEGLATVGCNGAIAMNAAVGGFMDLGIVLSVFSAILAFLASNSTAFIIVLVVIFFIRTIPTLFITTSIFFPYEATRNSVVAPFSPNPNQSLVKFDATIGSVKTMIFYLLVVPISIYVFLYIQHDPTFGGIVYDTTASMFGDSVLAQMIMAIVSNSVLFAFVPVIINSIKTWESDTASAFNVKGQGFFTGQSQFVSGVQAIALNQGLNETKDTVRQVQQTTGQLTKEGVRKATLNRINNEKANAQSLNQSVQRTENKK</sequence>
<accession>A0A7L8A0N7</accession>
<evidence type="ECO:0008006" key="5">
    <source>
        <dbReference type="Google" id="ProtNLM"/>
    </source>
</evidence>
<feature type="transmembrane region" description="Helical" evidence="1">
    <location>
        <begin position="897"/>
        <end position="915"/>
    </location>
</feature>
<feature type="transmembrane region" description="Helical" evidence="1">
    <location>
        <begin position="115"/>
        <end position="136"/>
    </location>
</feature>
<feature type="transmembrane region" description="Helical" evidence="1">
    <location>
        <begin position="148"/>
        <end position="170"/>
    </location>
</feature>
<keyword evidence="1" id="KW-0472">Membrane</keyword>
<reference evidence="3 4" key="1">
    <citation type="submission" date="2020-09" db="EMBL/GenBank/DDBJ databases">
        <title>Complete, closed and curated genome sequences of Photobacterium damselae subsp. piscicida isolates from Australia indicate localised evolution and additional plasmid-borne pathogenicity mechanisms.</title>
        <authorList>
            <person name="Baseggio L."/>
            <person name="Silayeva O."/>
            <person name="Buller N."/>
            <person name="Landos M."/>
            <person name="Engelstaedter J."/>
            <person name="Barnes A.C."/>
        </authorList>
    </citation>
    <scope>NUCLEOTIDE SEQUENCE [LARGE SCALE GENOMIC DNA]</scope>
    <source>
        <strain evidence="3 4">AS-16-0540-1</strain>
    </source>
</reference>
<dbReference type="Proteomes" id="UP000516656">
    <property type="component" value="Chromosome 1"/>
</dbReference>
<evidence type="ECO:0000313" key="3">
    <source>
        <dbReference type="EMBL" id="QOD55592.1"/>
    </source>
</evidence>
<feature type="signal peptide" evidence="2">
    <location>
        <begin position="1"/>
        <end position="28"/>
    </location>
</feature>
<evidence type="ECO:0000256" key="2">
    <source>
        <dbReference type="SAM" id="SignalP"/>
    </source>
</evidence>
<organism evidence="3 4">
    <name type="scientific">Photobacterium damsela subsp. piscicida</name>
    <name type="common">Pasteurella piscicida</name>
    <dbReference type="NCBI Taxonomy" id="38294"/>
    <lineage>
        <taxon>Bacteria</taxon>
        <taxon>Pseudomonadati</taxon>
        <taxon>Pseudomonadota</taxon>
        <taxon>Gammaproteobacteria</taxon>
        <taxon>Vibrionales</taxon>
        <taxon>Vibrionaceae</taxon>
        <taxon>Photobacterium</taxon>
    </lineage>
</organism>